<evidence type="ECO:0000313" key="2">
    <source>
        <dbReference type="EMBL" id="VEL27649.1"/>
    </source>
</evidence>
<dbReference type="EMBL" id="CAAALY010088775">
    <property type="protein sequence ID" value="VEL27649.1"/>
    <property type="molecule type" value="Genomic_DNA"/>
</dbReference>
<sequence length="86" mass="9316">MGRRSCGCATTSRLRASELGGKKRVEAVPSERAPRGTSLTPQIRNTEVSDLVQEGSTNEGWAIHVPLGRHQQHVSGRQVVRARAKG</sequence>
<accession>A0A448X485</accession>
<feature type="compositionally biased region" description="Polar residues" evidence="1">
    <location>
        <begin position="37"/>
        <end position="47"/>
    </location>
</feature>
<reference evidence="2" key="1">
    <citation type="submission" date="2018-11" db="EMBL/GenBank/DDBJ databases">
        <authorList>
            <consortium name="Pathogen Informatics"/>
        </authorList>
    </citation>
    <scope>NUCLEOTIDE SEQUENCE</scope>
</reference>
<evidence type="ECO:0000313" key="3">
    <source>
        <dbReference type="Proteomes" id="UP000784294"/>
    </source>
</evidence>
<protein>
    <submittedName>
        <fullName evidence="2">Uncharacterized protein</fullName>
    </submittedName>
</protein>
<keyword evidence="3" id="KW-1185">Reference proteome</keyword>
<organism evidence="2 3">
    <name type="scientific">Protopolystoma xenopodis</name>
    <dbReference type="NCBI Taxonomy" id="117903"/>
    <lineage>
        <taxon>Eukaryota</taxon>
        <taxon>Metazoa</taxon>
        <taxon>Spiralia</taxon>
        <taxon>Lophotrochozoa</taxon>
        <taxon>Platyhelminthes</taxon>
        <taxon>Monogenea</taxon>
        <taxon>Polyopisthocotylea</taxon>
        <taxon>Polystomatidea</taxon>
        <taxon>Polystomatidae</taxon>
        <taxon>Protopolystoma</taxon>
    </lineage>
</organism>
<comment type="caution">
    <text evidence="2">The sequence shown here is derived from an EMBL/GenBank/DDBJ whole genome shotgun (WGS) entry which is preliminary data.</text>
</comment>
<proteinExistence type="predicted"/>
<evidence type="ECO:0000256" key="1">
    <source>
        <dbReference type="SAM" id="MobiDB-lite"/>
    </source>
</evidence>
<dbReference type="Proteomes" id="UP000784294">
    <property type="component" value="Unassembled WGS sequence"/>
</dbReference>
<gene>
    <name evidence="2" type="ORF">PXEA_LOCUS21089</name>
</gene>
<dbReference type="AlphaFoldDB" id="A0A448X485"/>
<name>A0A448X485_9PLAT</name>
<feature type="region of interest" description="Disordered" evidence="1">
    <location>
        <begin position="1"/>
        <end position="47"/>
    </location>
</feature>